<feature type="binding site" evidence="12">
    <location>
        <position position="249"/>
    </location>
    <ligand>
        <name>Mg(2+)</name>
        <dbReference type="ChEBI" id="CHEBI:18420"/>
        <label>1</label>
    </ligand>
</feature>
<feature type="binding site" evidence="12">
    <location>
        <position position="249"/>
    </location>
    <ligand>
        <name>Mg(2+)</name>
        <dbReference type="ChEBI" id="CHEBI:18420"/>
        <label>2</label>
    </ligand>
</feature>
<keyword evidence="16" id="KW-1185">Reference proteome</keyword>
<evidence type="ECO:0000256" key="9">
    <source>
        <dbReference type="ARBA" id="ARBA00023304"/>
    </source>
</evidence>
<evidence type="ECO:0000256" key="12">
    <source>
        <dbReference type="PROSITE-ProRule" id="PRU01198"/>
    </source>
</evidence>
<dbReference type="InterPro" id="IPR000506">
    <property type="entry name" value="KARI_C"/>
</dbReference>
<dbReference type="SUPFAM" id="SSF48179">
    <property type="entry name" value="6-phosphogluconate dehydrogenase C-terminal domain-like"/>
    <property type="match status" value="2"/>
</dbReference>
<dbReference type="PROSITE" id="PS51851">
    <property type="entry name" value="KARI_C"/>
    <property type="match status" value="2"/>
</dbReference>
<dbReference type="Pfam" id="PF07991">
    <property type="entry name" value="KARI_N"/>
    <property type="match status" value="1"/>
</dbReference>
<dbReference type="InterPro" id="IPR008927">
    <property type="entry name" value="6-PGluconate_DH-like_C_sf"/>
</dbReference>
<dbReference type="GO" id="GO:0005829">
    <property type="term" value="C:cytosol"/>
    <property type="evidence" value="ECO:0007669"/>
    <property type="project" value="TreeGrafter"/>
</dbReference>
<dbReference type="AlphaFoldDB" id="A0A8J2SS25"/>
<feature type="domain" description="KARI C-terminal knotted" evidence="14">
    <location>
        <begin position="241"/>
        <end position="385"/>
    </location>
</feature>
<dbReference type="GO" id="GO:0046872">
    <property type="term" value="F:metal ion binding"/>
    <property type="evidence" value="ECO:0007669"/>
    <property type="project" value="UniProtKB-UniRule"/>
</dbReference>
<keyword evidence="6 12" id="KW-0479">Metal-binding</keyword>
<comment type="caution">
    <text evidence="12">Lacks conserved residue(s) required for the propagation of feature annotation.</text>
</comment>
<dbReference type="OrthoDB" id="10255643at2759"/>
<dbReference type="EMBL" id="CAKKNE010000003">
    <property type="protein sequence ID" value="CAH0372582.1"/>
    <property type="molecule type" value="Genomic_DNA"/>
</dbReference>
<keyword evidence="7 12" id="KW-0460">Magnesium</keyword>
<comment type="cofactor">
    <cofactor evidence="1">
        <name>Mg(2+)</name>
        <dbReference type="ChEBI" id="CHEBI:18420"/>
    </cofactor>
</comment>
<feature type="domain" description="KARI C-terminal knotted" evidence="14">
    <location>
        <begin position="386"/>
        <end position="518"/>
    </location>
</feature>
<feature type="binding site" evidence="12">
    <location>
        <position position="446"/>
    </location>
    <ligand>
        <name>substrate</name>
    </ligand>
</feature>
<evidence type="ECO:0000256" key="1">
    <source>
        <dbReference type="ARBA" id="ARBA00001946"/>
    </source>
</evidence>
<dbReference type="InterPro" id="IPR036291">
    <property type="entry name" value="NAD(P)-bd_dom_sf"/>
</dbReference>
<comment type="caution">
    <text evidence="15">The sequence shown here is derived from an EMBL/GenBank/DDBJ whole genome shotgun (WGS) entry which is preliminary data.</text>
</comment>
<gene>
    <name evidence="15" type="ORF">PECAL_3P25910</name>
</gene>
<dbReference type="NCBIfam" id="TIGR00465">
    <property type="entry name" value="ilvC"/>
    <property type="match status" value="1"/>
</dbReference>
<comment type="pathway">
    <text evidence="2">Amino-acid biosynthesis; L-valine biosynthesis; L-valine from pyruvate: step 2/4.</text>
</comment>
<accession>A0A8J2SS25</accession>
<evidence type="ECO:0000259" key="14">
    <source>
        <dbReference type="PROSITE" id="PS51851"/>
    </source>
</evidence>
<dbReference type="GO" id="GO:0009097">
    <property type="term" value="P:isoleucine biosynthetic process"/>
    <property type="evidence" value="ECO:0007669"/>
    <property type="project" value="UniProtKB-UniRule"/>
</dbReference>
<dbReference type="PROSITE" id="PS51850">
    <property type="entry name" value="KARI_N"/>
    <property type="match status" value="1"/>
</dbReference>
<dbReference type="PANTHER" id="PTHR21371:SF1">
    <property type="entry name" value="KETOL-ACID REDUCTOISOMERASE, MITOCHONDRIAL"/>
    <property type="match status" value="1"/>
</dbReference>
<keyword evidence="5 12" id="KW-0028">Amino-acid biosynthesis</keyword>
<evidence type="ECO:0000256" key="3">
    <source>
        <dbReference type="ARBA" id="ARBA00004885"/>
    </source>
</evidence>
<dbReference type="PANTHER" id="PTHR21371">
    <property type="entry name" value="KETOL-ACID REDUCTOISOMERASE, MITOCHONDRIAL"/>
    <property type="match status" value="1"/>
</dbReference>
<comment type="similarity">
    <text evidence="4 12">Belongs to the ketol-acid reductoisomerase family.</text>
</comment>
<dbReference type="Pfam" id="PF01450">
    <property type="entry name" value="KARI_C"/>
    <property type="match status" value="2"/>
</dbReference>
<evidence type="ECO:0000256" key="5">
    <source>
        <dbReference type="ARBA" id="ARBA00022605"/>
    </source>
</evidence>
<dbReference type="UniPathway" id="UPA00049">
    <property type="reaction ID" value="UER00060"/>
</dbReference>
<organism evidence="15 16">
    <name type="scientific">Pelagomonas calceolata</name>
    <dbReference type="NCBI Taxonomy" id="35677"/>
    <lineage>
        <taxon>Eukaryota</taxon>
        <taxon>Sar</taxon>
        <taxon>Stramenopiles</taxon>
        <taxon>Ochrophyta</taxon>
        <taxon>Pelagophyceae</taxon>
        <taxon>Pelagomonadales</taxon>
        <taxon>Pelagomonadaceae</taxon>
        <taxon>Pelagomonas</taxon>
    </lineage>
</organism>
<evidence type="ECO:0000256" key="2">
    <source>
        <dbReference type="ARBA" id="ARBA00004864"/>
    </source>
</evidence>
<dbReference type="Proteomes" id="UP000789595">
    <property type="component" value="Unassembled WGS sequence"/>
</dbReference>
<dbReference type="Gene3D" id="3.40.50.720">
    <property type="entry name" value="NAD(P)-binding Rossmann-like Domain"/>
    <property type="match status" value="1"/>
</dbReference>
<feature type="domain" description="KARI N-terminal Rossmann" evidence="13">
    <location>
        <begin position="46"/>
        <end position="240"/>
    </location>
</feature>
<evidence type="ECO:0000256" key="7">
    <source>
        <dbReference type="ARBA" id="ARBA00022842"/>
    </source>
</evidence>
<dbReference type="GO" id="GO:0004455">
    <property type="term" value="F:ketol-acid reductoisomerase activity"/>
    <property type="evidence" value="ECO:0007669"/>
    <property type="project" value="UniProtKB-UniRule"/>
</dbReference>
<evidence type="ECO:0000259" key="13">
    <source>
        <dbReference type="PROSITE" id="PS51850"/>
    </source>
</evidence>
<dbReference type="Gene3D" id="1.10.1040.10">
    <property type="entry name" value="N-(1-d-carboxylethyl)-l-norvaline Dehydrogenase, domain 2"/>
    <property type="match status" value="1"/>
</dbReference>
<keyword evidence="9 12" id="KW-0100">Branched-chain amino acid biosynthesis</keyword>
<dbReference type="GO" id="GO:0009099">
    <property type="term" value="P:L-valine biosynthetic process"/>
    <property type="evidence" value="ECO:0007669"/>
    <property type="project" value="UniProtKB-UniRule"/>
</dbReference>
<comment type="pathway">
    <text evidence="3">Amino-acid biosynthesis; L-isoleucine biosynthesis; L-isoleucine from 2-oxobutanoate: step 2/4.</text>
</comment>
<evidence type="ECO:0000256" key="8">
    <source>
        <dbReference type="ARBA" id="ARBA00023002"/>
    </source>
</evidence>
<sequence>MRRAVLALAACTSTALMPPVGPRRADVALRAERVNYYNSLTQAEKLDQLGRCRFMERSEFADGCACLEGKKVVIVGCGAQGLNQGLNMRDSGCDVSYALRQVAIDQKRASFVNAQSNGFAVGTYDDLIPTADLVLNLTPDKQHTSVVNDVMPKMKKGATLAYSHGFNIVEEGMNVRDDLTVIMVAPKCPGTEVREEYKRGFGVPTLIAVHPPNDPEGKGFAQAKAYASATGGDRAGVLDSSFVAEVKSDLMGEQTILCGMLQTGSVLCFDKMIQQGIDAGYASKLVQYGWETITEALKFGGVTGMMDRLDNPSKIKAFELSEELKGIMSPLYAKHQDDIISGAFSRGMMADWDNDDANLLKWRAATAETGFEKTPAGSQDISEQEYFDNGVLMVAMVKAGVELAFEKMTAVGIKAESAYYESLHETPLIANTIARKKLFEMNNVISDTAEYGCYLYDQACAPLLGDFMSKVDPTTIGAKFNNGDNGVDNAKLVNVNAAIRAHPVEVVGRELRGYMSDMESISVGDAAAVAARAAGLEWAATSNQA</sequence>
<dbReference type="SUPFAM" id="SSF51735">
    <property type="entry name" value="NAD(P)-binding Rossmann-fold domains"/>
    <property type="match status" value="1"/>
</dbReference>
<dbReference type="UniPathway" id="UPA00047">
    <property type="reaction ID" value="UER00056"/>
</dbReference>
<dbReference type="InterPro" id="IPR013023">
    <property type="entry name" value="KARI"/>
</dbReference>
<feature type="binding site" evidence="12">
    <location>
        <position position="425"/>
    </location>
    <ligand>
        <name>Mg(2+)</name>
        <dbReference type="ChEBI" id="CHEBI:18420"/>
        <label>2</label>
    </ligand>
</feature>
<evidence type="ECO:0000256" key="10">
    <source>
        <dbReference type="ARBA" id="ARBA00030209"/>
    </source>
</evidence>
<reference evidence="15" key="1">
    <citation type="submission" date="2021-11" db="EMBL/GenBank/DDBJ databases">
        <authorList>
            <consortium name="Genoscope - CEA"/>
            <person name="William W."/>
        </authorList>
    </citation>
    <scope>NUCLEOTIDE SEQUENCE</scope>
</reference>
<protein>
    <recommendedName>
        <fullName evidence="11">Acetohydroxy-acid reductoisomerase</fullName>
    </recommendedName>
    <alternativeName>
        <fullName evidence="10">Alpha-keto-beta-hydroxylacyl reductoisomerase</fullName>
    </alternativeName>
</protein>
<feature type="binding site" evidence="12">
    <location>
        <position position="253"/>
    </location>
    <ligand>
        <name>Mg(2+)</name>
        <dbReference type="ChEBI" id="CHEBI:18420"/>
        <label>1</label>
    </ligand>
</feature>
<evidence type="ECO:0000313" key="16">
    <source>
        <dbReference type="Proteomes" id="UP000789595"/>
    </source>
</evidence>
<evidence type="ECO:0000256" key="6">
    <source>
        <dbReference type="ARBA" id="ARBA00022723"/>
    </source>
</evidence>
<dbReference type="InterPro" id="IPR013328">
    <property type="entry name" value="6PGD_dom2"/>
</dbReference>
<keyword evidence="8 12" id="KW-0560">Oxidoreductase</keyword>
<dbReference type="InterPro" id="IPR013116">
    <property type="entry name" value="KARI_N"/>
</dbReference>
<feature type="binding site" evidence="12">
    <location>
        <position position="421"/>
    </location>
    <ligand>
        <name>Mg(2+)</name>
        <dbReference type="ChEBI" id="CHEBI:18420"/>
        <label>2</label>
    </ligand>
</feature>
<evidence type="ECO:0000313" key="15">
    <source>
        <dbReference type="EMBL" id="CAH0372582.1"/>
    </source>
</evidence>
<proteinExistence type="inferred from homology"/>
<name>A0A8J2SS25_9STRA</name>
<evidence type="ECO:0000256" key="11">
    <source>
        <dbReference type="ARBA" id="ARBA00030593"/>
    </source>
</evidence>
<dbReference type="NCBIfam" id="NF003557">
    <property type="entry name" value="PRK05225.1"/>
    <property type="match status" value="1"/>
</dbReference>
<evidence type="ECO:0000256" key="4">
    <source>
        <dbReference type="ARBA" id="ARBA00010318"/>
    </source>
</evidence>